<evidence type="ECO:0000313" key="3">
    <source>
        <dbReference type="Proteomes" id="UP001296943"/>
    </source>
</evidence>
<keyword evidence="1" id="KW-1133">Transmembrane helix</keyword>
<sequence length="163" mass="18430">MEKQLEQNKREKPISVFASALLTGFIGGVIWSFFGVVAAYFNFSSVSPASFVFRSWLQTNWSDGWLGQLLSILVIGLLSILVALAYYLLFKQLKGIWTSIMFGIALWFVVFYLLQPIFPNINHMTKLDSNTIVTTLCLFGLYGAFIGYSISYEYQDSVSKENS</sequence>
<dbReference type="EMBL" id="JAFBDR010000001">
    <property type="protein sequence ID" value="MBM7569692.1"/>
    <property type="molecule type" value="Genomic_DNA"/>
</dbReference>
<feature type="transmembrane region" description="Helical" evidence="1">
    <location>
        <begin position="130"/>
        <end position="150"/>
    </location>
</feature>
<dbReference type="RefSeq" id="WP_204497144.1">
    <property type="nucleotide sequence ID" value="NZ_JAFBDR010000001.1"/>
</dbReference>
<feature type="transmembrane region" description="Helical" evidence="1">
    <location>
        <begin position="65"/>
        <end position="89"/>
    </location>
</feature>
<keyword evidence="1" id="KW-0472">Membrane</keyword>
<dbReference type="Pfam" id="PF11085">
    <property type="entry name" value="YqhR"/>
    <property type="match status" value="1"/>
</dbReference>
<comment type="caution">
    <text evidence="2">The sequence shown here is derived from an EMBL/GenBank/DDBJ whole genome shotgun (WGS) entry which is preliminary data.</text>
</comment>
<name>A0ABS2MUX0_9BACI</name>
<feature type="transmembrane region" description="Helical" evidence="1">
    <location>
        <begin position="20"/>
        <end position="41"/>
    </location>
</feature>
<accession>A0ABS2MUX0</accession>
<dbReference type="Proteomes" id="UP001296943">
    <property type="component" value="Unassembled WGS sequence"/>
</dbReference>
<evidence type="ECO:0000256" key="1">
    <source>
        <dbReference type="SAM" id="Phobius"/>
    </source>
</evidence>
<proteinExistence type="predicted"/>
<gene>
    <name evidence="2" type="ORF">JOC48_000161</name>
</gene>
<protein>
    <submittedName>
        <fullName evidence="2">Membrane protein YagU involved in acid resistance</fullName>
    </submittedName>
</protein>
<keyword evidence="3" id="KW-1185">Reference proteome</keyword>
<organism evidence="2 3">
    <name type="scientific">Aquibacillus albus</name>
    <dbReference type="NCBI Taxonomy" id="1168171"/>
    <lineage>
        <taxon>Bacteria</taxon>
        <taxon>Bacillati</taxon>
        <taxon>Bacillota</taxon>
        <taxon>Bacilli</taxon>
        <taxon>Bacillales</taxon>
        <taxon>Bacillaceae</taxon>
        <taxon>Aquibacillus</taxon>
    </lineage>
</organism>
<feature type="transmembrane region" description="Helical" evidence="1">
    <location>
        <begin position="96"/>
        <end position="118"/>
    </location>
</feature>
<evidence type="ECO:0000313" key="2">
    <source>
        <dbReference type="EMBL" id="MBM7569692.1"/>
    </source>
</evidence>
<dbReference type="InterPro" id="IPR024563">
    <property type="entry name" value="YqhR"/>
</dbReference>
<reference evidence="2 3" key="1">
    <citation type="submission" date="2021-01" db="EMBL/GenBank/DDBJ databases">
        <title>Genomic Encyclopedia of Type Strains, Phase IV (KMG-IV): sequencing the most valuable type-strain genomes for metagenomic binning, comparative biology and taxonomic classification.</title>
        <authorList>
            <person name="Goeker M."/>
        </authorList>
    </citation>
    <scope>NUCLEOTIDE SEQUENCE [LARGE SCALE GENOMIC DNA]</scope>
    <source>
        <strain evidence="2 3">DSM 23711</strain>
    </source>
</reference>
<keyword evidence="1" id="KW-0812">Transmembrane</keyword>